<evidence type="ECO:0000313" key="21">
    <source>
        <dbReference type="Proteomes" id="UP001323798"/>
    </source>
</evidence>
<dbReference type="PROSITE" id="PS00932">
    <property type="entry name" value="MOLYBDOPTERIN_PROK_3"/>
    <property type="match status" value="1"/>
</dbReference>
<keyword evidence="6" id="KW-0004">4Fe-4S</keyword>
<keyword evidence="8" id="KW-0285">Flavoprotein</keyword>
<keyword evidence="16" id="KW-0534">Nitrate assimilation</keyword>
<dbReference type="PANTHER" id="PTHR43105:SF9">
    <property type="entry name" value="NADPH-FE(3+) OXIDOREDUCTASE SUBUNIT ALPHA"/>
    <property type="match status" value="1"/>
</dbReference>
<evidence type="ECO:0000256" key="3">
    <source>
        <dbReference type="ARBA" id="ARBA00001966"/>
    </source>
</evidence>
<evidence type="ECO:0000259" key="18">
    <source>
        <dbReference type="PROSITE" id="PS51384"/>
    </source>
</evidence>
<evidence type="ECO:0000256" key="6">
    <source>
        <dbReference type="ARBA" id="ARBA00022485"/>
    </source>
</evidence>
<sequence>MPETRTVCSYCGVGCGIAVTAAPAALKVAGDRSHPTNRGRLCTKGATHADLMRAPGRLASALVRPVRGEAPAPVPLDDAISDAAARLSAIIAEHGPDAVALYVSGQLSTEAQYLANKLVKGYVRGMHIESNSRLCMASAGTGYKQSLGADGPPGSYEDLDRADLFFVIGSNMADCHPILFLRMADRLKQGARLIVVDPRRTTTAERADLFLQIRAGTDLALLNGLLHLLVESGCIDEEFIAAHTEGWEAMPAFLAEYPPAVVAGLTGLAEDDIRTAARWIAEAGEWMTLWTMGLNQSTHGTWSTNAICNLHLATGAICRPGSGPFSLTGQPNAMGGREMGYMGPGLPGQRSVFSADDRAFVEQVWGLEPGAIRADSGTGTIDMFRRVAAGEIKAVWIICSNPVASVANRSTVIEALEAAELVIVQDAYAETATTAYADIALPAAMWIESDGVMVSSDRTLTMVREVLEPPGEALPDWLTICRVAKAMGYGEGFDFETSAEVFDEIRRFWNPQTGWDLRGVTYDRLRKGPVQWPAPPDDAADRHPIRYLNDGVSQTLRIAEDGSIPALAFPTPSRRAQFLARPHMDAAELPDDDHPWVLNTGRLPHQWHTMTKTGKVGALTKLNPGPFVELHPRDAAAHGIADGDEVEVASRRGRFVVPAVVTDRVQPGNLFAPFHWNDEHGEHLAVNAATSDAVDEYSAQPELKYAAVSVRRVGPPRQATDAPPAAVATPAAPSVLAAAGLTPPALTDVEAAYLAGFLTSTASVAGLPAIPPTAPLSPLARAWADGLLAGARAGSAEAVEALDEVILAWGSQTGSAEEFAAGAAETMRANGIPVSVRSMADLRADELAEARRLLVVTSTFGDGGPPDNAAALWSELAADTAPELTGLSYAVLALGDSNYDDFCGHGRRLDERLGALGASAILERVDVEPDADGSRDAWLDRVVGLLGTGTAPAEATRSTQRLFTRTNPVFASRVRNDLLSGRGSAKEVRRFALDIADTGAAYEAGDSLGVVCANSSSVVAEWLEATGIPAGTIVEIDDRERSFGDALRTRLDITRTPLDLVRFVAERSGDSTLAALLRRENKGRLEQFLWGRQAVDLVRAFPVDASAAEWVDVLKRLQPRQYSISSSPKSGAGTVELTVSVVRFETDAGDRRGGVCSTFLADGEEPGVPVFLQRSADFRPPSDPGAPMVMIGPGTGIAPFRGFLHDRRADGHSGRNWLFFGEQHESTDFYYREELEAMRADGFLTRLDVAFSRDQRQKIYVQDRMVEHGSELWRWLEDGAHVYVCGDATRMAPDVEAALVSIAQLHGGLSADGAAEYVQRMAADRRYARDVY</sequence>
<evidence type="ECO:0000256" key="11">
    <source>
        <dbReference type="ARBA" id="ARBA00022827"/>
    </source>
</evidence>
<dbReference type="Pfam" id="PF00384">
    <property type="entry name" value="Molybdopterin"/>
    <property type="match status" value="1"/>
</dbReference>
<dbReference type="Gene3D" id="2.20.25.90">
    <property type="entry name" value="ADC-like domains"/>
    <property type="match status" value="1"/>
</dbReference>
<protein>
    <submittedName>
        <fullName evidence="20">Bifunctional nitrate reductase/sulfite reductase flavoprotein subunit alpha</fullName>
    </submittedName>
</protein>
<dbReference type="RefSeq" id="WP_320940946.1">
    <property type="nucleotide sequence ID" value="NZ_BAABEU010000010.1"/>
</dbReference>
<dbReference type="Pfam" id="PF00258">
    <property type="entry name" value="Flavodoxin_1"/>
    <property type="match status" value="1"/>
</dbReference>
<dbReference type="InterPro" id="IPR006656">
    <property type="entry name" value="Mopterin_OxRdtase"/>
</dbReference>
<organism evidence="20 21">
    <name type="scientific">Microbacterium rhizosphaerae</name>
    <dbReference type="NCBI Taxonomy" id="1678237"/>
    <lineage>
        <taxon>Bacteria</taxon>
        <taxon>Bacillati</taxon>
        <taxon>Actinomycetota</taxon>
        <taxon>Actinomycetes</taxon>
        <taxon>Micrococcales</taxon>
        <taxon>Microbacteriaceae</taxon>
        <taxon>Microbacterium</taxon>
    </lineage>
</organism>
<dbReference type="Gene3D" id="3.40.50.360">
    <property type="match status" value="1"/>
</dbReference>
<dbReference type="InterPro" id="IPR003097">
    <property type="entry name" value="CysJ-like_FAD-binding"/>
</dbReference>
<comment type="cofactor">
    <cofactor evidence="2">
        <name>Mo-bis(molybdopterin guanine dinucleotide)</name>
        <dbReference type="ChEBI" id="CHEBI:60539"/>
    </cofactor>
</comment>
<dbReference type="InterPro" id="IPR009010">
    <property type="entry name" value="Asp_de-COase-like_dom_sf"/>
</dbReference>
<evidence type="ECO:0000256" key="7">
    <source>
        <dbReference type="ARBA" id="ARBA00022505"/>
    </source>
</evidence>
<dbReference type="InterPro" id="IPR023173">
    <property type="entry name" value="NADPH_Cyt_P450_Rdtase_alpha"/>
</dbReference>
<dbReference type="Gene3D" id="3.40.228.10">
    <property type="entry name" value="Dimethylsulfoxide Reductase, domain 2"/>
    <property type="match status" value="1"/>
</dbReference>
<dbReference type="InterPro" id="IPR006657">
    <property type="entry name" value="MoPterin_dinucl-bd_dom"/>
</dbReference>
<keyword evidence="12" id="KW-0521">NADP</keyword>
<dbReference type="Pfam" id="PF00175">
    <property type="entry name" value="NAD_binding_1"/>
    <property type="match status" value="1"/>
</dbReference>
<accession>A0ABZ0SHQ9</accession>
<dbReference type="EMBL" id="CP139368">
    <property type="protein sequence ID" value="WPR88225.1"/>
    <property type="molecule type" value="Genomic_DNA"/>
</dbReference>
<dbReference type="InterPro" id="IPR017927">
    <property type="entry name" value="FAD-bd_FR_type"/>
</dbReference>
<dbReference type="InterPro" id="IPR006655">
    <property type="entry name" value="Mopterin_OxRdtase_prok_CS"/>
</dbReference>
<gene>
    <name evidence="20" type="ORF">SM116_10560</name>
</gene>
<dbReference type="InterPro" id="IPR001433">
    <property type="entry name" value="OxRdtase_FAD/NAD-bd"/>
</dbReference>
<dbReference type="Gene3D" id="2.40.40.20">
    <property type="match status" value="1"/>
</dbReference>
<dbReference type="Proteomes" id="UP001323798">
    <property type="component" value="Chromosome"/>
</dbReference>
<evidence type="ECO:0000256" key="15">
    <source>
        <dbReference type="ARBA" id="ARBA00023014"/>
    </source>
</evidence>
<dbReference type="CDD" id="cd06199">
    <property type="entry name" value="SiR"/>
    <property type="match status" value="1"/>
</dbReference>
<dbReference type="InterPro" id="IPR006963">
    <property type="entry name" value="Mopterin_OxRdtase_4Fe-4S_dom"/>
</dbReference>
<keyword evidence="13" id="KW-0560">Oxidoreductase</keyword>
<keyword evidence="15" id="KW-0411">Iron-sulfur</keyword>
<comment type="cofactor">
    <cofactor evidence="4">
        <name>FAD</name>
        <dbReference type="ChEBI" id="CHEBI:57692"/>
    </cofactor>
</comment>
<dbReference type="InterPro" id="IPR029039">
    <property type="entry name" value="Flavoprotein-like_sf"/>
</dbReference>
<dbReference type="SUPFAM" id="SSF53706">
    <property type="entry name" value="Formate dehydrogenase/DMSO reductase, domains 1-3"/>
    <property type="match status" value="1"/>
</dbReference>
<dbReference type="PROSITE" id="PS51669">
    <property type="entry name" value="4FE4S_MOW_BIS_MGD"/>
    <property type="match status" value="1"/>
</dbReference>
<comment type="similarity">
    <text evidence="5">Belongs to the prokaryotic molybdopterin-containing oxidoreductase family. NasA/NapA/NarB subfamily.</text>
</comment>
<dbReference type="PANTHER" id="PTHR43105">
    <property type="entry name" value="RESPIRATORY NITRATE REDUCTASE"/>
    <property type="match status" value="1"/>
</dbReference>
<evidence type="ECO:0000256" key="2">
    <source>
        <dbReference type="ARBA" id="ARBA00001942"/>
    </source>
</evidence>
<evidence type="ECO:0000256" key="12">
    <source>
        <dbReference type="ARBA" id="ARBA00022857"/>
    </source>
</evidence>
<evidence type="ECO:0000256" key="9">
    <source>
        <dbReference type="ARBA" id="ARBA00022643"/>
    </source>
</evidence>
<keyword evidence="9" id="KW-0288">FMN</keyword>
<keyword evidence="21" id="KW-1185">Reference proteome</keyword>
<dbReference type="SUPFAM" id="SSF52343">
    <property type="entry name" value="Ferredoxin reductase-like, C-terminal NADP-linked domain"/>
    <property type="match status" value="1"/>
</dbReference>
<evidence type="ECO:0000256" key="4">
    <source>
        <dbReference type="ARBA" id="ARBA00001974"/>
    </source>
</evidence>
<dbReference type="InterPro" id="IPR041957">
    <property type="entry name" value="CT_Nitrate-R-NapA-like"/>
</dbReference>
<dbReference type="InterPro" id="IPR008254">
    <property type="entry name" value="Flavodoxin/NO_synth"/>
</dbReference>
<dbReference type="InterPro" id="IPR001094">
    <property type="entry name" value="Flavdoxin-like"/>
</dbReference>
<dbReference type="Gene3D" id="1.20.990.10">
    <property type="entry name" value="NADPH-cytochrome p450 Reductase, Chain A, domain 3"/>
    <property type="match status" value="1"/>
</dbReference>
<evidence type="ECO:0000256" key="14">
    <source>
        <dbReference type="ARBA" id="ARBA00023004"/>
    </source>
</evidence>
<keyword evidence="7" id="KW-0500">Molybdenum</keyword>
<dbReference type="Pfam" id="PF01568">
    <property type="entry name" value="Molydop_binding"/>
    <property type="match status" value="1"/>
</dbReference>
<dbReference type="Gene3D" id="3.40.50.80">
    <property type="entry name" value="Nucleotide-binding domain of ferredoxin-NADP reductase (FNR) module"/>
    <property type="match status" value="1"/>
</dbReference>
<comment type="cofactor">
    <cofactor evidence="1">
        <name>FMN</name>
        <dbReference type="ChEBI" id="CHEBI:58210"/>
    </cofactor>
</comment>
<dbReference type="Gene3D" id="3.40.50.740">
    <property type="match status" value="1"/>
</dbReference>
<keyword evidence="10" id="KW-0479">Metal-binding</keyword>
<dbReference type="InterPro" id="IPR039261">
    <property type="entry name" value="FNR_nucleotide-bd"/>
</dbReference>
<dbReference type="InterPro" id="IPR017938">
    <property type="entry name" value="Riboflavin_synthase-like_b-brl"/>
</dbReference>
<feature type="domain" description="Flavodoxin-like" evidence="17">
    <location>
        <begin position="805"/>
        <end position="943"/>
    </location>
</feature>
<comment type="cofactor">
    <cofactor evidence="3">
        <name>[4Fe-4S] cluster</name>
        <dbReference type="ChEBI" id="CHEBI:49883"/>
    </cofactor>
</comment>
<feature type="domain" description="FAD-binding FR-type" evidence="18">
    <location>
        <begin position="966"/>
        <end position="1187"/>
    </location>
</feature>
<dbReference type="CDD" id="cd02791">
    <property type="entry name" value="MopB_CT_Nitrate-R-NapA-like"/>
    <property type="match status" value="1"/>
</dbReference>
<dbReference type="Pfam" id="PF00667">
    <property type="entry name" value="FAD_binding_1"/>
    <property type="match status" value="1"/>
</dbReference>
<keyword evidence="14" id="KW-0408">Iron</keyword>
<name>A0ABZ0SHQ9_9MICO</name>
<proteinExistence type="inferred from homology"/>
<evidence type="ECO:0000256" key="13">
    <source>
        <dbReference type="ARBA" id="ARBA00023002"/>
    </source>
</evidence>
<dbReference type="InterPro" id="IPR050123">
    <property type="entry name" value="Prok_molybdopt-oxidoreductase"/>
</dbReference>
<reference evidence="20 21" key="1">
    <citation type="submission" date="2023-11" db="EMBL/GenBank/DDBJ databases">
        <title>Genome sequence of Microbacterium rhizosphaerae KACC 19337.</title>
        <authorList>
            <person name="Choi H."/>
            <person name="Kim S."/>
            <person name="Kim Y."/>
            <person name="Kwon S.-W."/>
            <person name="Heo J."/>
        </authorList>
    </citation>
    <scope>NUCLEOTIDE SEQUENCE [LARGE SCALE GENOMIC DNA]</scope>
    <source>
        <strain evidence="20 21">KACC 19337</strain>
    </source>
</reference>
<feature type="domain" description="4Fe-4S Mo/W bis-MGD-type" evidence="19">
    <location>
        <begin position="1"/>
        <end position="56"/>
    </location>
</feature>
<dbReference type="CDD" id="cd02754">
    <property type="entry name" value="MopB_Nitrate-R-NapA-like"/>
    <property type="match status" value="1"/>
</dbReference>
<evidence type="ECO:0000259" key="17">
    <source>
        <dbReference type="PROSITE" id="PS50902"/>
    </source>
</evidence>
<dbReference type="PROSITE" id="PS50902">
    <property type="entry name" value="FLAVODOXIN_LIKE"/>
    <property type="match status" value="1"/>
</dbReference>
<evidence type="ECO:0000259" key="19">
    <source>
        <dbReference type="PROSITE" id="PS51669"/>
    </source>
</evidence>
<evidence type="ECO:0000313" key="20">
    <source>
        <dbReference type="EMBL" id="WPR88225.1"/>
    </source>
</evidence>
<dbReference type="PROSITE" id="PS51384">
    <property type="entry name" value="FAD_FR"/>
    <property type="match status" value="1"/>
</dbReference>
<dbReference type="SUPFAM" id="SSF63380">
    <property type="entry name" value="Riboflavin synthase domain-like"/>
    <property type="match status" value="1"/>
</dbReference>
<evidence type="ECO:0000256" key="1">
    <source>
        <dbReference type="ARBA" id="ARBA00001917"/>
    </source>
</evidence>
<evidence type="ECO:0000256" key="16">
    <source>
        <dbReference type="ARBA" id="ARBA00023063"/>
    </source>
</evidence>
<dbReference type="Pfam" id="PF04879">
    <property type="entry name" value="Molybdop_Fe4S4"/>
    <property type="match status" value="1"/>
</dbReference>
<dbReference type="SMART" id="SM00926">
    <property type="entry name" value="Molybdop_Fe4S4"/>
    <property type="match status" value="1"/>
</dbReference>
<dbReference type="PRINTS" id="PR00369">
    <property type="entry name" value="FLAVODOXIN"/>
</dbReference>
<dbReference type="PRINTS" id="PR00371">
    <property type="entry name" value="FPNCR"/>
</dbReference>
<dbReference type="SUPFAM" id="SSF50692">
    <property type="entry name" value="ADC-like"/>
    <property type="match status" value="1"/>
</dbReference>
<keyword evidence="11" id="KW-0274">FAD</keyword>
<evidence type="ECO:0000256" key="10">
    <source>
        <dbReference type="ARBA" id="ARBA00022723"/>
    </source>
</evidence>
<evidence type="ECO:0000256" key="8">
    <source>
        <dbReference type="ARBA" id="ARBA00022630"/>
    </source>
</evidence>
<evidence type="ECO:0000256" key="5">
    <source>
        <dbReference type="ARBA" id="ARBA00008747"/>
    </source>
</evidence>
<dbReference type="InterPro" id="IPR001709">
    <property type="entry name" value="Flavoprot_Pyr_Nucl_cyt_Rdtase"/>
</dbReference>
<dbReference type="Gene3D" id="2.40.30.10">
    <property type="entry name" value="Translation factors"/>
    <property type="match status" value="1"/>
</dbReference>
<dbReference type="SUPFAM" id="SSF52218">
    <property type="entry name" value="Flavoproteins"/>
    <property type="match status" value="1"/>
</dbReference>